<evidence type="ECO:0000259" key="5">
    <source>
        <dbReference type="Pfam" id="PF02826"/>
    </source>
</evidence>
<dbReference type="SUPFAM" id="SSF51735">
    <property type="entry name" value="NAD(P)-binding Rossmann-fold domains"/>
    <property type="match status" value="1"/>
</dbReference>
<dbReference type="Gene3D" id="3.40.50.720">
    <property type="entry name" value="NAD(P)-binding Rossmann-like Domain"/>
    <property type="match status" value="2"/>
</dbReference>
<dbReference type="FunFam" id="3.40.50.720:FF:000526">
    <property type="entry name" value="D-mandelate dehydrogenase, putative"/>
    <property type="match status" value="1"/>
</dbReference>
<dbReference type="InterPro" id="IPR050223">
    <property type="entry name" value="D-isomer_2-hydroxyacid_DH"/>
</dbReference>
<dbReference type="SUPFAM" id="SSF52283">
    <property type="entry name" value="Formate/glycerate dehydrogenase catalytic domain-like"/>
    <property type="match status" value="1"/>
</dbReference>
<dbReference type="GO" id="GO:0051287">
    <property type="term" value="F:NAD binding"/>
    <property type="evidence" value="ECO:0007669"/>
    <property type="project" value="InterPro"/>
</dbReference>
<dbReference type="Pfam" id="PF00389">
    <property type="entry name" value="2-Hacid_dh"/>
    <property type="match status" value="1"/>
</dbReference>
<comment type="similarity">
    <text evidence="2">Belongs to the D-isomer specific 2-hydroxyacid dehydrogenase family.</text>
</comment>
<accession>A0A8H6CM79</accession>
<evidence type="ECO:0000256" key="1">
    <source>
        <dbReference type="ARBA" id="ARBA00023002"/>
    </source>
</evidence>
<comment type="caution">
    <text evidence="6">The sequence shown here is derived from an EMBL/GenBank/DDBJ whole genome shotgun (WGS) entry which is preliminary data.</text>
</comment>
<dbReference type="PROSITE" id="PS00065">
    <property type="entry name" value="D_2_HYDROXYACID_DH_1"/>
    <property type="match status" value="1"/>
</dbReference>
<dbReference type="Pfam" id="PF02826">
    <property type="entry name" value="2-Hacid_dh_C"/>
    <property type="match status" value="1"/>
</dbReference>
<evidence type="ECO:0000259" key="4">
    <source>
        <dbReference type="Pfam" id="PF00389"/>
    </source>
</evidence>
<dbReference type="PANTHER" id="PTHR10996:SF281">
    <property type="entry name" value="D-ISOMER SPECIFIC 2-HYDROXYACID DEHYDROGENASE NAD-BINDING DOMAIN-CONTAINING PROTEIN-RELATED"/>
    <property type="match status" value="1"/>
</dbReference>
<evidence type="ECO:0000313" key="6">
    <source>
        <dbReference type="EMBL" id="KAF6225834.1"/>
    </source>
</evidence>
<dbReference type="GO" id="GO:0016618">
    <property type="term" value="F:hydroxypyruvate reductase [NAD(P)H] activity"/>
    <property type="evidence" value="ECO:0007669"/>
    <property type="project" value="TreeGrafter"/>
</dbReference>
<evidence type="ECO:0000256" key="3">
    <source>
        <dbReference type="SAM" id="MobiDB-lite"/>
    </source>
</evidence>
<sequence>MGSTADSSYDSKHIHTPNDNDNNHTNGIISKPTILHLGDPILYNHTLHSQLSSKYNIINPAPSSLQRSVFKQHLEDKTWGDFSATIRPFWNTGGEMGSWDRELIELLPTSMQVMASAGAGFDWVDTGVLAEFGILYCNGAHASTESVADMALYHILSVFRHMTWSSLAARSSSSDEWTKAHQLIPFESHNPRGHTLGIIGLGNIGHAIAKKVRAAFGMKIIYHDVIQKNADMEREADAIFCPSMEELLKLSDCVLIATPYTGRPLLHAHTLSLLPAGARVVNIARGVCIDEDALADALDSKHISAAGLDVHAHEPRVSERLSKMFNVTLTSHTGGGSVETAMAFEKLVMQNVEAVLEGREALTAVNQGLVDRYRFSRGQKETNGVHGHEEVNGTKAVAESPMSTGGNGGVTNGETSNGVMDAGVGNDNGTPSTAVGNT</sequence>
<keyword evidence="1 2" id="KW-0560">Oxidoreductase</keyword>
<name>A0A8H6CM79_9LECA</name>
<feature type="compositionally biased region" description="Polar residues" evidence="3">
    <location>
        <begin position="427"/>
        <end position="438"/>
    </location>
</feature>
<reference evidence="6 7" key="1">
    <citation type="journal article" date="2020" name="Genomics">
        <title>Complete, high-quality genomes from long-read metagenomic sequencing of two wolf lichen thalli reveals enigmatic genome architecture.</title>
        <authorList>
            <person name="McKenzie S.K."/>
            <person name="Walston R.F."/>
            <person name="Allen J.L."/>
        </authorList>
    </citation>
    <scope>NUCLEOTIDE SEQUENCE [LARGE SCALE GENOMIC DNA]</scope>
    <source>
        <strain evidence="6">WasteWater1</strain>
    </source>
</reference>
<dbReference type="EMBL" id="JACCJB010000007">
    <property type="protein sequence ID" value="KAF6225834.1"/>
    <property type="molecule type" value="Genomic_DNA"/>
</dbReference>
<protein>
    <recommendedName>
        <fullName evidence="8">D-mandelate dehydrogenase</fullName>
    </recommendedName>
</protein>
<dbReference type="PANTHER" id="PTHR10996">
    <property type="entry name" value="2-HYDROXYACID DEHYDROGENASE-RELATED"/>
    <property type="match status" value="1"/>
</dbReference>
<feature type="region of interest" description="Disordered" evidence="3">
    <location>
        <begin position="1"/>
        <end position="25"/>
    </location>
</feature>
<keyword evidence="7" id="KW-1185">Reference proteome</keyword>
<dbReference type="InterPro" id="IPR006140">
    <property type="entry name" value="D-isomer_DH_NAD-bd"/>
</dbReference>
<dbReference type="InterPro" id="IPR029752">
    <property type="entry name" value="D-isomer_DH_CS1"/>
</dbReference>
<dbReference type="CDD" id="cd12168">
    <property type="entry name" value="Mand_dh_like"/>
    <property type="match status" value="1"/>
</dbReference>
<evidence type="ECO:0000256" key="2">
    <source>
        <dbReference type="RuleBase" id="RU003719"/>
    </source>
</evidence>
<proteinExistence type="inferred from homology"/>
<dbReference type="GO" id="GO:0030267">
    <property type="term" value="F:glyoxylate reductase (NADPH) activity"/>
    <property type="evidence" value="ECO:0007669"/>
    <property type="project" value="TreeGrafter"/>
</dbReference>
<feature type="region of interest" description="Disordered" evidence="3">
    <location>
        <begin position="398"/>
        <end position="438"/>
    </location>
</feature>
<feature type="compositionally biased region" description="Basic and acidic residues" evidence="3">
    <location>
        <begin position="9"/>
        <end position="22"/>
    </location>
</feature>
<dbReference type="Proteomes" id="UP000593566">
    <property type="component" value="Unassembled WGS sequence"/>
</dbReference>
<dbReference type="AlphaFoldDB" id="A0A8H6CM79"/>
<evidence type="ECO:0008006" key="8">
    <source>
        <dbReference type="Google" id="ProtNLM"/>
    </source>
</evidence>
<dbReference type="GeneID" id="59338231"/>
<dbReference type="RefSeq" id="XP_037154543.1">
    <property type="nucleotide sequence ID" value="XM_037300695.1"/>
</dbReference>
<feature type="domain" description="D-isomer specific 2-hydroxyacid dehydrogenase catalytic" evidence="4">
    <location>
        <begin position="99"/>
        <end position="366"/>
    </location>
</feature>
<organism evidence="6 7">
    <name type="scientific">Letharia lupina</name>
    <dbReference type="NCBI Taxonomy" id="560253"/>
    <lineage>
        <taxon>Eukaryota</taxon>
        <taxon>Fungi</taxon>
        <taxon>Dikarya</taxon>
        <taxon>Ascomycota</taxon>
        <taxon>Pezizomycotina</taxon>
        <taxon>Lecanoromycetes</taxon>
        <taxon>OSLEUM clade</taxon>
        <taxon>Lecanoromycetidae</taxon>
        <taxon>Lecanorales</taxon>
        <taxon>Lecanorineae</taxon>
        <taxon>Parmeliaceae</taxon>
        <taxon>Letharia</taxon>
    </lineage>
</organism>
<dbReference type="InterPro" id="IPR036291">
    <property type="entry name" value="NAD(P)-bd_dom_sf"/>
</dbReference>
<gene>
    <name evidence="6" type="ORF">HO133_009836</name>
</gene>
<evidence type="ECO:0000313" key="7">
    <source>
        <dbReference type="Proteomes" id="UP000593566"/>
    </source>
</evidence>
<feature type="domain" description="D-isomer specific 2-hydroxyacid dehydrogenase NAD-binding" evidence="5">
    <location>
        <begin position="156"/>
        <end position="334"/>
    </location>
</feature>
<dbReference type="InterPro" id="IPR006139">
    <property type="entry name" value="D-isomer_2_OHA_DH_cat_dom"/>
</dbReference>
<dbReference type="GO" id="GO:0005829">
    <property type="term" value="C:cytosol"/>
    <property type="evidence" value="ECO:0007669"/>
    <property type="project" value="TreeGrafter"/>
</dbReference>